<proteinExistence type="predicted"/>
<dbReference type="Gene3D" id="3.40.50.1820">
    <property type="entry name" value="alpha/beta hydrolase"/>
    <property type="match status" value="1"/>
</dbReference>
<name>A0A929G2U0_9PSEU</name>
<dbReference type="InterPro" id="IPR029058">
    <property type="entry name" value="AB_hydrolase_fold"/>
</dbReference>
<keyword evidence="4" id="KW-1185">Reference proteome</keyword>
<accession>A0A929G2U0</accession>
<evidence type="ECO:0000259" key="2">
    <source>
        <dbReference type="Pfam" id="PF00561"/>
    </source>
</evidence>
<dbReference type="PANTHER" id="PTHR43798">
    <property type="entry name" value="MONOACYLGLYCEROL LIPASE"/>
    <property type="match status" value="1"/>
</dbReference>
<dbReference type="PRINTS" id="PR00111">
    <property type="entry name" value="ABHYDROLASE"/>
</dbReference>
<dbReference type="RefSeq" id="WP_193929619.1">
    <property type="nucleotide sequence ID" value="NZ_JADEYC010000034.1"/>
</dbReference>
<dbReference type="InterPro" id="IPR050266">
    <property type="entry name" value="AB_hydrolase_sf"/>
</dbReference>
<keyword evidence="1 3" id="KW-0378">Hydrolase</keyword>
<dbReference type="GO" id="GO:0016787">
    <property type="term" value="F:hydrolase activity"/>
    <property type="evidence" value="ECO:0007669"/>
    <property type="project" value="UniProtKB-KW"/>
</dbReference>
<comment type="caution">
    <text evidence="3">The sequence shown here is derived from an EMBL/GenBank/DDBJ whole genome shotgun (WGS) entry which is preliminary data.</text>
</comment>
<dbReference type="EMBL" id="JADEYC010000034">
    <property type="protein sequence ID" value="MBE9376178.1"/>
    <property type="molecule type" value="Genomic_DNA"/>
</dbReference>
<feature type="domain" description="AB hydrolase-1" evidence="2">
    <location>
        <begin position="28"/>
        <end position="259"/>
    </location>
</feature>
<gene>
    <name evidence="3" type="ORF">IQ251_17145</name>
</gene>
<evidence type="ECO:0000256" key="1">
    <source>
        <dbReference type="ARBA" id="ARBA00022801"/>
    </source>
</evidence>
<reference evidence="3" key="1">
    <citation type="submission" date="2020-10" db="EMBL/GenBank/DDBJ databases">
        <title>Diversity and distribution of actinomycetes associated with coral in the coast of Hainan.</title>
        <authorList>
            <person name="Li F."/>
        </authorList>
    </citation>
    <scope>NUCLEOTIDE SEQUENCE</scope>
    <source>
        <strain evidence="3">HNM0983</strain>
    </source>
</reference>
<dbReference type="Proteomes" id="UP000598360">
    <property type="component" value="Unassembled WGS sequence"/>
</dbReference>
<evidence type="ECO:0000313" key="3">
    <source>
        <dbReference type="EMBL" id="MBE9376178.1"/>
    </source>
</evidence>
<evidence type="ECO:0000313" key="4">
    <source>
        <dbReference type="Proteomes" id="UP000598360"/>
    </source>
</evidence>
<dbReference type="InterPro" id="IPR000073">
    <property type="entry name" value="AB_hydrolase_1"/>
</dbReference>
<protein>
    <submittedName>
        <fullName evidence="3">Alpha/beta hydrolase</fullName>
    </submittedName>
</protein>
<dbReference type="Pfam" id="PF00561">
    <property type="entry name" value="Abhydrolase_1"/>
    <property type="match status" value="1"/>
</dbReference>
<dbReference type="GO" id="GO:0016020">
    <property type="term" value="C:membrane"/>
    <property type="evidence" value="ECO:0007669"/>
    <property type="project" value="TreeGrafter"/>
</dbReference>
<dbReference type="SUPFAM" id="SSF53474">
    <property type="entry name" value="alpha/beta-Hydrolases"/>
    <property type="match status" value="1"/>
</dbReference>
<dbReference type="PANTHER" id="PTHR43798:SF31">
    <property type="entry name" value="AB HYDROLASE SUPERFAMILY PROTEIN YCLE"/>
    <property type="match status" value="1"/>
</dbReference>
<sequence>MTQEWADGIEPAMLALGEVALVDRGSGPALLLLHGNGRTWQDWLPQLQTLPDRFRCIAYDQRGFGESTLNEDLLSLVQLADDAAGVLHRLGIEHAYVAGISMGAQVAQILAQRYPHRVDGIVLGGSPYLPADAELPQGQEVIADLGSMDDEQLRAYAEASIGRLKQGGTTSQESTQTERDAVFEQFREMRDDPAVARLSRRRMCPEDLRRLQDYEHLDVPTLLVHGEADMLPVDGAVQMSRRIPGAQLAVLPGGGHIANGEPTAALFDQAVVEFIATRSSAGFSRSSCEPRSSGDAQAQHP</sequence>
<dbReference type="AlphaFoldDB" id="A0A929G2U0"/>
<organism evidence="3 4">
    <name type="scientific">Saccharopolyspora montiporae</name>
    <dbReference type="NCBI Taxonomy" id="2781240"/>
    <lineage>
        <taxon>Bacteria</taxon>
        <taxon>Bacillati</taxon>
        <taxon>Actinomycetota</taxon>
        <taxon>Actinomycetes</taxon>
        <taxon>Pseudonocardiales</taxon>
        <taxon>Pseudonocardiaceae</taxon>
        <taxon>Saccharopolyspora</taxon>
    </lineage>
</organism>